<evidence type="ECO:0000256" key="4">
    <source>
        <dbReference type="ARBA" id="ARBA00022722"/>
    </source>
</evidence>
<dbReference type="GO" id="GO:0004518">
    <property type="term" value="F:nuclease activity"/>
    <property type="evidence" value="ECO:0007669"/>
    <property type="project" value="UniProtKB-KW"/>
</dbReference>
<keyword evidence="7" id="KW-0539">Nucleus</keyword>
<comment type="caution">
    <text evidence="9">The sequence shown here is derived from an EMBL/GenBank/DDBJ whole genome shotgun (WGS) entry which is preliminary data.</text>
</comment>
<evidence type="ECO:0000256" key="5">
    <source>
        <dbReference type="ARBA" id="ARBA00022723"/>
    </source>
</evidence>
<proteinExistence type="inferred from homology"/>
<name>A0A8B6HNI1_MYTGA</name>
<comment type="cofactor">
    <cofactor evidence="1">
        <name>a divalent metal cation</name>
        <dbReference type="ChEBI" id="CHEBI:60240"/>
    </cofactor>
</comment>
<evidence type="ECO:0000256" key="1">
    <source>
        <dbReference type="ARBA" id="ARBA00001968"/>
    </source>
</evidence>
<evidence type="ECO:0000256" key="3">
    <source>
        <dbReference type="ARBA" id="ARBA00006958"/>
    </source>
</evidence>
<dbReference type="InterPro" id="IPR027806">
    <property type="entry name" value="HARBI1_dom"/>
</dbReference>
<comment type="similarity">
    <text evidence="3">Belongs to the HARBI1 family.</text>
</comment>
<dbReference type="EC" id="3.4.22.49" evidence="9"/>
<accession>A0A8B6HNI1</accession>
<evidence type="ECO:0000256" key="2">
    <source>
        <dbReference type="ARBA" id="ARBA00004123"/>
    </source>
</evidence>
<evidence type="ECO:0000259" key="8">
    <source>
        <dbReference type="Pfam" id="PF13359"/>
    </source>
</evidence>
<dbReference type="EMBL" id="UYJE01010384">
    <property type="protein sequence ID" value="VDI82734.1"/>
    <property type="molecule type" value="Genomic_DNA"/>
</dbReference>
<keyword evidence="6 9" id="KW-0378">Hydrolase</keyword>
<evidence type="ECO:0000256" key="7">
    <source>
        <dbReference type="ARBA" id="ARBA00023242"/>
    </source>
</evidence>
<dbReference type="GO" id="GO:0005634">
    <property type="term" value="C:nucleus"/>
    <property type="evidence" value="ECO:0007669"/>
    <property type="project" value="UniProtKB-SubCell"/>
</dbReference>
<evidence type="ECO:0000256" key="6">
    <source>
        <dbReference type="ARBA" id="ARBA00022801"/>
    </source>
</evidence>
<evidence type="ECO:0000313" key="9">
    <source>
        <dbReference type="EMBL" id="VDI82734.1"/>
    </source>
</evidence>
<dbReference type="PANTHER" id="PTHR22930">
    <property type="match status" value="1"/>
</dbReference>
<organism evidence="9 10">
    <name type="scientific">Mytilus galloprovincialis</name>
    <name type="common">Mediterranean mussel</name>
    <dbReference type="NCBI Taxonomy" id="29158"/>
    <lineage>
        <taxon>Eukaryota</taxon>
        <taxon>Metazoa</taxon>
        <taxon>Spiralia</taxon>
        <taxon>Lophotrochozoa</taxon>
        <taxon>Mollusca</taxon>
        <taxon>Bivalvia</taxon>
        <taxon>Autobranchia</taxon>
        <taxon>Pteriomorphia</taxon>
        <taxon>Mytilida</taxon>
        <taxon>Mytiloidea</taxon>
        <taxon>Mytilidae</taxon>
        <taxon>Mytilinae</taxon>
        <taxon>Mytilus</taxon>
    </lineage>
</organism>
<keyword evidence="10" id="KW-1185">Reference proteome</keyword>
<keyword evidence="5" id="KW-0479">Metal-binding</keyword>
<evidence type="ECO:0000313" key="10">
    <source>
        <dbReference type="Proteomes" id="UP000596742"/>
    </source>
</evidence>
<dbReference type="Proteomes" id="UP000596742">
    <property type="component" value="Unassembled WGS sequence"/>
</dbReference>
<dbReference type="PANTHER" id="PTHR22930:SF267">
    <property type="entry name" value="NUCLEASE HARBI1-RELATED"/>
    <property type="match status" value="1"/>
</dbReference>
<sequence>MPQQSTNSQATILEKLKSGNVDSIDKDVIEFLSPALNGKIEDIQQHGIFAVHFLHGSFSIMSTAKVSTDLLEAVEQCYKFYRQARDQIALSEALAIPKLLYHILTKIPVKGFQQYIISLCNYLYDELVLVYDCKNDMASTIVSNTYSRLWNLAIKQEQEIEGHDWEILQLRHLILKILLLKPGTANSVTEKLVLALTRYEKTILQKEKILDETSFPVVDLVADTLTCLHNHKLSDGEELSPLLLHQFLLKLGTQYDIKKAIKYTMTDISLWSVVYQKDTEIHNLYRILYYYGNQIYVWMYSNNKENSKENSAQFGKEPEQIAESLPEIVESISHDRLNIVTDILLIVIRYVEKTDLQTDTLLLVLKTLSKINQVLLKWKPAQEKQAKIIIDLVQTQMKILFNYIKSCSDKEEFSRLIDVCEDITQSYSALLQDPESKGKDHDRHYCGYLVSKLAQMCFEKNLFQMAIVFYKIACLQLNLYVNSDNSLKQTRMDEVCLGRKYISLAEIYLECGDTNAAIDAIVSCVLVHPSHVTQAVKVWVKVKKHLIKNGSEEMNKKTFGQFVFEQDKMVDICSLLKAENDIFKSNRKRFYSAEIEILQQLIKAAANQPLIKGRALLEIALVHWQSGLKGNREIMEYLKQAEPVLVGLENSHEVLGQVYLWQYVINHDEMSAQILSSIDIEVPKPEPGDEPDTVIAGTPSVYMTVVKEKEAIELLDKAVALWDTLGHDISDASMLLQSIMTCARVYQLLRKHDQQLHVIEMYHKLAGKYISIVTSDATSLLIESLISVGMVSEAQQFIESMEDWDKQKWKEQTTHCQIAKCCYKLSSQQYEEGISILNEVLSVISTQNKTWTVSVLEGKAKRLMSQFLTFPHESKSDYSLDYAYEAVRFHTGVVQFLLGKEFLCKDADTSKAKGDYQSEVGDIHGISTSSASRIIHRVCSAFNSSLSNIQFPGGADLPAVKEGFFKIASFPNVIGAIDGTLIPIQGLSGDDEPSYVCRKGYHAINVQAVVDHKLRFTNVVVRWPGGTHDAFILQQSGLFRHMEASVDNGWLLGDSGYPLKSWLITPLGNPSTPQELRFQKAHCKTRSTVERSFGVLKQRFRCLHKTGGALSYKPERGTNIIESCFRLHNLALDRNVPLNRDPPLPLLQNNHVFNQQNTAANTLRNEIIKRF</sequence>
<dbReference type="Gene3D" id="1.25.40.10">
    <property type="entry name" value="Tetratricopeptide repeat domain"/>
    <property type="match status" value="1"/>
</dbReference>
<keyword evidence="4" id="KW-0540">Nuclease</keyword>
<dbReference type="InterPro" id="IPR045249">
    <property type="entry name" value="HARBI1-like"/>
</dbReference>
<comment type="subcellular location">
    <subcellularLocation>
        <location evidence="2">Nucleus</location>
    </subcellularLocation>
</comment>
<gene>
    <name evidence="9" type="ORF">MGAL_10B002438</name>
</gene>
<reference evidence="9" key="1">
    <citation type="submission" date="2018-11" db="EMBL/GenBank/DDBJ databases">
        <authorList>
            <person name="Alioto T."/>
            <person name="Alioto T."/>
        </authorList>
    </citation>
    <scope>NUCLEOTIDE SEQUENCE</scope>
</reference>
<dbReference type="GO" id="GO:0046872">
    <property type="term" value="F:metal ion binding"/>
    <property type="evidence" value="ECO:0007669"/>
    <property type="project" value="UniProtKB-KW"/>
</dbReference>
<dbReference type="InterPro" id="IPR011990">
    <property type="entry name" value="TPR-like_helical_dom_sf"/>
</dbReference>
<dbReference type="OrthoDB" id="6108878at2759"/>
<protein>
    <submittedName>
        <fullName evidence="9">Separase</fullName>
        <ecNumber evidence="9">3.4.22.49</ecNumber>
    </submittedName>
</protein>
<dbReference type="GO" id="GO:0016787">
    <property type="term" value="F:hydrolase activity"/>
    <property type="evidence" value="ECO:0007669"/>
    <property type="project" value="UniProtKB-KW"/>
</dbReference>
<feature type="domain" description="DDE Tnp4" evidence="8">
    <location>
        <begin position="977"/>
        <end position="1129"/>
    </location>
</feature>
<dbReference type="AlphaFoldDB" id="A0A8B6HNI1"/>
<dbReference type="Pfam" id="PF13359">
    <property type="entry name" value="DDE_Tnp_4"/>
    <property type="match status" value="1"/>
</dbReference>